<dbReference type="AlphaFoldDB" id="A0A089NUJ9"/>
<dbReference type="EMBL" id="CP003811">
    <property type="protein sequence ID" value="AIQ89513.1"/>
    <property type="molecule type" value="Genomic_DNA"/>
</dbReference>
<sequence>MVVSPECGLTSAITVQKQTFRNPPAATAESRLPVRTGVIEGS</sequence>
<organism evidence="1 2">
    <name type="scientific">Methylobacterium oryzae CBMB20</name>
    <dbReference type="NCBI Taxonomy" id="693986"/>
    <lineage>
        <taxon>Bacteria</taxon>
        <taxon>Pseudomonadati</taxon>
        <taxon>Pseudomonadota</taxon>
        <taxon>Alphaproteobacteria</taxon>
        <taxon>Hyphomicrobiales</taxon>
        <taxon>Methylobacteriaceae</taxon>
        <taxon>Methylobacterium</taxon>
    </lineage>
</organism>
<dbReference type="KEGG" id="mor:MOC_1758"/>
<evidence type="ECO:0000313" key="2">
    <source>
        <dbReference type="Proteomes" id="UP000029492"/>
    </source>
</evidence>
<keyword evidence="2" id="KW-1185">Reference proteome</keyword>
<proteinExistence type="predicted"/>
<reference evidence="1 2" key="1">
    <citation type="journal article" date="2014" name="PLoS ONE">
        <title>Genome Information of Methylobacterium oryzae, a Plant-Probiotic Methylotroph in the Phyllosphere.</title>
        <authorList>
            <person name="Kwak M.J."/>
            <person name="Jeong H."/>
            <person name="Madhaiyan M."/>
            <person name="Lee Y."/>
            <person name="Sa T.M."/>
            <person name="Oh T.K."/>
            <person name="Kim J.F."/>
        </authorList>
    </citation>
    <scope>NUCLEOTIDE SEQUENCE [LARGE SCALE GENOMIC DNA]</scope>
    <source>
        <strain evidence="1 2">CBMB20</strain>
    </source>
</reference>
<protein>
    <submittedName>
        <fullName evidence="1">Protein of unassigned function</fullName>
    </submittedName>
</protein>
<gene>
    <name evidence="1" type="ORF">MOC_1758</name>
</gene>
<dbReference type="Proteomes" id="UP000029492">
    <property type="component" value="Chromosome"/>
</dbReference>
<evidence type="ECO:0000313" key="1">
    <source>
        <dbReference type="EMBL" id="AIQ89513.1"/>
    </source>
</evidence>
<accession>A0A089NUJ9</accession>
<dbReference type="HOGENOM" id="CLU_3253961_0_0_5"/>
<name>A0A089NUJ9_9HYPH</name>